<dbReference type="EMBL" id="CAJMWZ010001167">
    <property type="protein sequence ID" value="CAE6432742.1"/>
    <property type="molecule type" value="Genomic_DNA"/>
</dbReference>
<sequence length="158" mass="17618">MIPLLLLAFAPGAFAAYNCGYDFYGRYRCSGLSNGARLGIGIGIAALTILAFTFIIMLRRRRIRQANEGYIHNPNQGPYQPQPPAQHYPPQQYPTQPSYDHSNQWNNSYYNNQQPGWNAGAPMGYHPDNQSQPYAPPPGPPPPSYTPPTHPPPTKEHV</sequence>
<gene>
    <name evidence="4" type="ORF">RDB_LOCUS20963</name>
</gene>
<evidence type="ECO:0000256" key="1">
    <source>
        <dbReference type="SAM" id="MobiDB-lite"/>
    </source>
</evidence>
<dbReference type="AlphaFoldDB" id="A0A8H2XQL0"/>
<feature type="chain" id="PRO_5034914093" evidence="3">
    <location>
        <begin position="16"/>
        <end position="158"/>
    </location>
</feature>
<keyword evidence="2" id="KW-0472">Membrane</keyword>
<evidence type="ECO:0000313" key="5">
    <source>
        <dbReference type="Proteomes" id="UP000663850"/>
    </source>
</evidence>
<reference evidence="4" key="1">
    <citation type="submission" date="2021-01" db="EMBL/GenBank/DDBJ databases">
        <authorList>
            <person name="Kaushik A."/>
        </authorList>
    </citation>
    <scope>NUCLEOTIDE SEQUENCE</scope>
    <source>
        <strain evidence="4">Type strain: AG8-Rh-89/</strain>
    </source>
</reference>
<keyword evidence="2" id="KW-0812">Transmembrane</keyword>
<evidence type="ECO:0000313" key="4">
    <source>
        <dbReference type="EMBL" id="CAE6432742.1"/>
    </source>
</evidence>
<proteinExistence type="predicted"/>
<comment type="caution">
    <text evidence="4">The sequence shown here is derived from an EMBL/GenBank/DDBJ whole genome shotgun (WGS) entry which is preliminary data.</text>
</comment>
<feature type="compositionally biased region" description="Pro residues" evidence="1">
    <location>
        <begin position="134"/>
        <end position="152"/>
    </location>
</feature>
<keyword evidence="2" id="KW-1133">Transmembrane helix</keyword>
<evidence type="ECO:0000256" key="2">
    <source>
        <dbReference type="SAM" id="Phobius"/>
    </source>
</evidence>
<name>A0A8H2XQL0_9AGAM</name>
<feature type="compositionally biased region" description="Low complexity" evidence="1">
    <location>
        <begin position="88"/>
        <end position="114"/>
    </location>
</feature>
<dbReference type="Proteomes" id="UP000663850">
    <property type="component" value="Unassembled WGS sequence"/>
</dbReference>
<feature type="transmembrane region" description="Helical" evidence="2">
    <location>
        <begin position="39"/>
        <end position="58"/>
    </location>
</feature>
<keyword evidence="3" id="KW-0732">Signal</keyword>
<protein>
    <submittedName>
        <fullName evidence="4">Uncharacterized protein</fullName>
    </submittedName>
</protein>
<organism evidence="4 5">
    <name type="scientific">Rhizoctonia solani</name>
    <dbReference type="NCBI Taxonomy" id="456999"/>
    <lineage>
        <taxon>Eukaryota</taxon>
        <taxon>Fungi</taxon>
        <taxon>Dikarya</taxon>
        <taxon>Basidiomycota</taxon>
        <taxon>Agaricomycotina</taxon>
        <taxon>Agaricomycetes</taxon>
        <taxon>Cantharellales</taxon>
        <taxon>Ceratobasidiaceae</taxon>
        <taxon>Rhizoctonia</taxon>
    </lineage>
</organism>
<accession>A0A8H2XQL0</accession>
<evidence type="ECO:0000256" key="3">
    <source>
        <dbReference type="SAM" id="SignalP"/>
    </source>
</evidence>
<feature type="signal peptide" evidence="3">
    <location>
        <begin position="1"/>
        <end position="15"/>
    </location>
</feature>
<feature type="region of interest" description="Disordered" evidence="1">
    <location>
        <begin position="69"/>
        <end position="158"/>
    </location>
</feature>